<dbReference type="Proteomes" id="UP001346149">
    <property type="component" value="Unassembled WGS sequence"/>
</dbReference>
<accession>A0AAN7RJF8</accession>
<evidence type="ECO:0000313" key="1">
    <source>
        <dbReference type="EMBL" id="KAK4798873.1"/>
    </source>
</evidence>
<gene>
    <name evidence="1" type="ORF">SAY86_024238</name>
</gene>
<dbReference type="EMBL" id="JAXQNO010000004">
    <property type="protein sequence ID" value="KAK4798873.1"/>
    <property type="molecule type" value="Genomic_DNA"/>
</dbReference>
<dbReference type="AlphaFoldDB" id="A0AAN7RJF8"/>
<reference evidence="1 2" key="1">
    <citation type="journal article" date="2023" name="Hortic Res">
        <title>Pangenome of water caltrop reveals structural variations and asymmetric subgenome divergence after allopolyploidization.</title>
        <authorList>
            <person name="Zhang X."/>
            <person name="Chen Y."/>
            <person name="Wang L."/>
            <person name="Yuan Y."/>
            <person name="Fang M."/>
            <person name="Shi L."/>
            <person name="Lu R."/>
            <person name="Comes H.P."/>
            <person name="Ma Y."/>
            <person name="Chen Y."/>
            <person name="Huang G."/>
            <person name="Zhou Y."/>
            <person name="Zheng Z."/>
            <person name="Qiu Y."/>
        </authorList>
    </citation>
    <scope>NUCLEOTIDE SEQUENCE [LARGE SCALE GENOMIC DNA]</scope>
    <source>
        <strain evidence="1">F231</strain>
    </source>
</reference>
<organism evidence="1 2">
    <name type="scientific">Trapa natans</name>
    <name type="common">Water chestnut</name>
    <dbReference type="NCBI Taxonomy" id="22666"/>
    <lineage>
        <taxon>Eukaryota</taxon>
        <taxon>Viridiplantae</taxon>
        <taxon>Streptophyta</taxon>
        <taxon>Embryophyta</taxon>
        <taxon>Tracheophyta</taxon>
        <taxon>Spermatophyta</taxon>
        <taxon>Magnoliopsida</taxon>
        <taxon>eudicotyledons</taxon>
        <taxon>Gunneridae</taxon>
        <taxon>Pentapetalae</taxon>
        <taxon>rosids</taxon>
        <taxon>malvids</taxon>
        <taxon>Myrtales</taxon>
        <taxon>Lythraceae</taxon>
        <taxon>Trapa</taxon>
    </lineage>
</organism>
<proteinExistence type="predicted"/>
<evidence type="ECO:0008006" key="3">
    <source>
        <dbReference type="Google" id="ProtNLM"/>
    </source>
</evidence>
<sequence>MENGVLTVTVPKEEARKPDVSHEMTDTKIIRSNMKLRNRWPCGQLHRRSHLSLCCLAGLCITCTAAGDIVCYRPANLAYPEKSAFDMHKLYGEVNLQKSSNGLTGEATGNHNLMLQGANLKGDDMK</sequence>
<evidence type="ECO:0000313" key="2">
    <source>
        <dbReference type="Proteomes" id="UP001346149"/>
    </source>
</evidence>
<comment type="caution">
    <text evidence="1">The sequence shown here is derived from an EMBL/GenBank/DDBJ whole genome shotgun (WGS) entry which is preliminary data.</text>
</comment>
<protein>
    <recommendedName>
        <fullName evidence="3">SHSP domain-containing protein</fullName>
    </recommendedName>
</protein>
<keyword evidence="2" id="KW-1185">Reference proteome</keyword>
<name>A0AAN7RJF8_TRANT</name>